<sequence length="173" mass="19066">MLQFAEWLQSTPLSLLIQTEGWIIPILQTIHIVMIGIVFVSVLMIALRMLGRVRMDQPFVDVLDRFSPWLWAALTVNLITGLLLTIGEPARQFYSLSYWVKMALILIGVASILAFRRSLGPRAALASGDPAFSTSARIGAVAVVVIWLAIIFLGRAIAYDIEVWGGLSLATRA</sequence>
<name>A0A5C4MJ15_9RHOB</name>
<dbReference type="EMBL" id="VDFU01000063">
    <property type="protein sequence ID" value="TNC43655.1"/>
    <property type="molecule type" value="Genomic_DNA"/>
</dbReference>
<dbReference type="Pfam" id="PF20349">
    <property type="entry name" value="DUF6644"/>
    <property type="match status" value="1"/>
</dbReference>
<feature type="transmembrane region" description="Helical" evidence="1">
    <location>
        <begin position="22"/>
        <end position="47"/>
    </location>
</feature>
<accession>A0A5C4MJ15</accession>
<feature type="transmembrane region" description="Helical" evidence="1">
    <location>
        <begin position="98"/>
        <end position="115"/>
    </location>
</feature>
<evidence type="ECO:0000256" key="1">
    <source>
        <dbReference type="SAM" id="Phobius"/>
    </source>
</evidence>
<organism evidence="3 4">
    <name type="scientific">Rubellimicrobium rubrum</name>
    <dbReference type="NCBI Taxonomy" id="2585369"/>
    <lineage>
        <taxon>Bacteria</taxon>
        <taxon>Pseudomonadati</taxon>
        <taxon>Pseudomonadota</taxon>
        <taxon>Alphaproteobacteria</taxon>
        <taxon>Rhodobacterales</taxon>
        <taxon>Roseobacteraceae</taxon>
        <taxon>Rubellimicrobium</taxon>
    </lineage>
</organism>
<feature type="transmembrane region" description="Helical" evidence="1">
    <location>
        <begin position="68"/>
        <end position="86"/>
    </location>
</feature>
<reference evidence="3 4" key="1">
    <citation type="submission" date="2019-06" db="EMBL/GenBank/DDBJ databases">
        <title>YIM 131921 draft genome.</title>
        <authorList>
            <person name="Jiang L."/>
        </authorList>
    </citation>
    <scope>NUCLEOTIDE SEQUENCE [LARGE SCALE GENOMIC DNA]</scope>
    <source>
        <strain evidence="3 4">YIM 131921</strain>
    </source>
</reference>
<dbReference type="AlphaFoldDB" id="A0A5C4MJ15"/>
<feature type="domain" description="DUF6644" evidence="2">
    <location>
        <begin position="4"/>
        <end position="159"/>
    </location>
</feature>
<gene>
    <name evidence="3" type="ORF">FHG66_20885</name>
</gene>
<protein>
    <recommendedName>
        <fullName evidence="2">DUF6644 domain-containing protein</fullName>
    </recommendedName>
</protein>
<keyword evidence="1" id="KW-0472">Membrane</keyword>
<keyword evidence="1" id="KW-1133">Transmembrane helix</keyword>
<dbReference type="OrthoDB" id="7424236at2"/>
<dbReference type="InterPro" id="IPR046586">
    <property type="entry name" value="DUF6644"/>
</dbReference>
<dbReference type="RefSeq" id="WP_139079081.1">
    <property type="nucleotide sequence ID" value="NZ_VDFU01000063.1"/>
</dbReference>
<comment type="caution">
    <text evidence="3">The sequence shown here is derived from an EMBL/GenBank/DDBJ whole genome shotgun (WGS) entry which is preliminary data.</text>
</comment>
<evidence type="ECO:0000313" key="3">
    <source>
        <dbReference type="EMBL" id="TNC43655.1"/>
    </source>
</evidence>
<keyword evidence="1" id="KW-0812">Transmembrane</keyword>
<proteinExistence type="predicted"/>
<dbReference type="Proteomes" id="UP000305887">
    <property type="component" value="Unassembled WGS sequence"/>
</dbReference>
<keyword evidence="4" id="KW-1185">Reference proteome</keyword>
<feature type="transmembrane region" description="Helical" evidence="1">
    <location>
        <begin position="136"/>
        <end position="158"/>
    </location>
</feature>
<evidence type="ECO:0000313" key="4">
    <source>
        <dbReference type="Proteomes" id="UP000305887"/>
    </source>
</evidence>
<evidence type="ECO:0000259" key="2">
    <source>
        <dbReference type="Pfam" id="PF20349"/>
    </source>
</evidence>